<evidence type="ECO:0000256" key="1">
    <source>
        <dbReference type="SAM" id="MobiDB-lite"/>
    </source>
</evidence>
<accession>A0ABY0IGS2</accession>
<name>A0ABY0IGS2_9BACT</name>
<feature type="region of interest" description="Disordered" evidence="1">
    <location>
        <begin position="31"/>
        <end position="60"/>
    </location>
</feature>
<reference evidence="4" key="1">
    <citation type="journal article" date="2019" name="Int. J. Syst. Evol. Microbiol.">
        <title>Halobacteriovorax valvorus sp. nov., a novel prokaryotic predator isolated from coastal seawater of China.</title>
        <authorList>
            <person name="Chen M.-X."/>
        </authorList>
    </citation>
    <scope>NUCLEOTIDE SEQUENCE [LARGE SCALE GENOMIC DNA]</scope>
    <source>
        <strain evidence="4">BL9</strain>
    </source>
</reference>
<organism evidence="3 4">
    <name type="scientific">Halobacteriovorax vibrionivorans</name>
    <dbReference type="NCBI Taxonomy" id="2152716"/>
    <lineage>
        <taxon>Bacteria</taxon>
        <taxon>Pseudomonadati</taxon>
        <taxon>Bdellovibrionota</taxon>
        <taxon>Bacteriovoracia</taxon>
        <taxon>Bacteriovoracales</taxon>
        <taxon>Halobacteriovoraceae</taxon>
        <taxon>Halobacteriovorax</taxon>
    </lineage>
</organism>
<sequence>MKKTNLNLYILLIGLLFSFNGFAEISGHTVSGELDPKDSPYENSDSSEPSDNTSVPNIFGSVPQQYTEEELKGAQMSAKDKKWLESASEEDSILFKSHKNEYAEFTTEEILKDTYQATKSQIGFSYIYDTFDYYDNSGTFENTFNNSSAEADSVQAGYLFASYKHYFQRNYISTFFQGNVGVSFNSGKGSFNTGALSQTTFNLWIFPIDLNLGLKINPSRYFSLTLQGGPTIAPIWQNRDDREDGEDGKDIRQVGYGFNGSASLDFSIYNIFPEFGLSLKKFSDVSDMSISLVARTMELSGFKREDFKVTGTSFGIGFNFEYL</sequence>
<comment type="caution">
    <text evidence="3">The sequence shown here is derived from an EMBL/GenBank/DDBJ whole genome shotgun (WGS) entry which is preliminary data.</text>
</comment>
<evidence type="ECO:0008006" key="5">
    <source>
        <dbReference type="Google" id="ProtNLM"/>
    </source>
</evidence>
<dbReference type="RefSeq" id="WP_133296943.1">
    <property type="nucleotide sequence ID" value="NZ_QDKL01000002.1"/>
</dbReference>
<dbReference type="EMBL" id="QDKL01000002">
    <property type="protein sequence ID" value="RZF22151.1"/>
    <property type="molecule type" value="Genomic_DNA"/>
</dbReference>
<feature type="chain" id="PRO_5045816914" description="Outer membrane protein beta-barrel domain-containing protein" evidence="2">
    <location>
        <begin position="24"/>
        <end position="323"/>
    </location>
</feature>
<feature type="signal peptide" evidence="2">
    <location>
        <begin position="1"/>
        <end position="23"/>
    </location>
</feature>
<keyword evidence="2" id="KW-0732">Signal</keyword>
<dbReference type="Proteomes" id="UP000443582">
    <property type="component" value="Unassembled WGS sequence"/>
</dbReference>
<protein>
    <recommendedName>
        <fullName evidence="5">Outer membrane protein beta-barrel domain-containing protein</fullName>
    </recommendedName>
</protein>
<evidence type="ECO:0000256" key="2">
    <source>
        <dbReference type="SAM" id="SignalP"/>
    </source>
</evidence>
<evidence type="ECO:0000313" key="3">
    <source>
        <dbReference type="EMBL" id="RZF22151.1"/>
    </source>
</evidence>
<keyword evidence="4" id="KW-1185">Reference proteome</keyword>
<evidence type="ECO:0000313" key="4">
    <source>
        <dbReference type="Proteomes" id="UP000443582"/>
    </source>
</evidence>
<gene>
    <name evidence="3" type="ORF">DAY19_10745</name>
</gene>
<proteinExistence type="predicted"/>
<feature type="compositionally biased region" description="Polar residues" evidence="1">
    <location>
        <begin position="41"/>
        <end position="60"/>
    </location>
</feature>